<feature type="region of interest" description="Disordered" evidence="1">
    <location>
        <begin position="27"/>
        <end position="65"/>
    </location>
</feature>
<reference evidence="2 3" key="1">
    <citation type="submission" date="2014-11" db="EMBL/GenBank/DDBJ databases">
        <authorList>
            <person name="Zhu J."/>
            <person name="Qi W."/>
            <person name="Song R."/>
        </authorList>
    </citation>
    <scope>NUCLEOTIDE SEQUENCE [LARGE SCALE GENOMIC DNA]</scope>
</reference>
<name>A0A0G4H350_VITBC</name>
<feature type="compositionally biased region" description="Polar residues" evidence="1">
    <location>
        <begin position="27"/>
        <end position="37"/>
    </location>
</feature>
<accession>A0A0G4H350</accession>
<dbReference type="InParanoid" id="A0A0G4H350"/>
<evidence type="ECO:0000313" key="2">
    <source>
        <dbReference type="EMBL" id="CEM38134.1"/>
    </source>
</evidence>
<proteinExistence type="predicted"/>
<feature type="compositionally biased region" description="Basic and acidic residues" evidence="1">
    <location>
        <begin position="38"/>
        <end position="47"/>
    </location>
</feature>
<protein>
    <submittedName>
        <fullName evidence="2">Uncharacterized protein</fullName>
    </submittedName>
</protein>
<dbReference type="Proteomes" id="UP000041254">
    <property type="component" value="Unassembled WGS sequence"/>
</dbReference>
<sequence length="229" mass="23823">MATLCVVFVSTSRPALRARVDNVRQASSAGVTSVVTQEDTKGAEESAAKAPQRPCTPGSGSCEAVPDKRAASPLLSLFKRPPAETTATKAGAKVNEAAKCVADGQRCQGDLPCCSGTCVGGFGKYSLQRVCASSSRAAKQPPANAQTPKNGEIKGETRVISPIGSRRKYNYTAKREEATVQRASRLTCLANGDSCVAAGHCCSSHCGSKSKTCANDPARDGGWNEILIQ</sequence>
<dbReference type="EMBL" id="CDMY01000973">
    <property type="protein sequence ID" value="CEM38134.1"/>
    <property type="molecule type" value="Genomic_DNA"/>
</dbReference>
<keyword evidence="3" id="KW-1185">Reference proteome</keyword>
<organism evidence="2 3">
    <name type="scientific">Vitrella brassicaformis (strain CCMP3155)</name>
    <dbReference type="NCBI Taxonomy" id="1169540"/>
    <lineage>
        <taxon>Eukaryota</taxon>
        <taxon>Sar</taxon>
        <taxon>Alveolata</taxon>
        <taxon>Colpodellida</taxon>
        <taxon>Vitrellaceae</taxon>
        <taxon>Vitrella</taxon>
    </lineage>
</organism>
<dbReference type="AlphaFoldDB" id="A0A0G4H350"/>
<evidence type="ECO:0000313" key="3">
    <source>
        <dbReference type="Proteomes" id="UP000041254"/>
    </source>
</evidence>
<dbReference type="VEuPathDB" id="CryptoDB:Vbra_19502"/>
<gene>
    <name evidence="2" type="ORF">Vbra_19502</name>
</gene>
<evidence type="ECO:0000256" key="1">
    <source>
        <dbReference type="SAM" id="MobiDB-lite"/>
    </source>
</evidence>